<sequence length="378" mass="42070">MAEGTPVKYEDLTEELKKKHDEIKAVLEADLIGSFHRTRSHGIRWKGFTPEGALDGVDLSTPSEERTRSLRQEINFMVAHSLHRHSESLVNTLERSRPPLPFALAAPEVPNSSAYVVYKIGGDPSDYQFLHEAPKEIPHGYTCAYVPDCSNWALSNQAATAGTSGTAGGTSGTDLEKQTWLAKYATPTNLQSPAPAVGSEEKQAWLAKYATPANLQSSTPAAITADQICTILKDQFGMMPKRRTIGYSKPYPNEYELIPLPPKYRLPDFTKFNGSDGSSSIEHVSRYLAQLGTISASDELRVRFFAQSLTGSAFGWYTSLPPNSIRTWKQLEEQFHEQYHSEASEAGIADLAQVRQKRGETVSEYVQRFRTVRNRCYS</sequence>
<proteinExistence type="predicted"/>
<gene>
    <name evidence="2" type="ORF">QYE76_027910</name>
</gene>
<dbReference type="Pfam" id="PF03732">
    <property type="entry name" value="Retrotrans_gag"/>
    <property type="match status" value="1"/>
</dbReference>
<dbReference type="AlphaFoldDB" id="A0AAD8QKT3"/>
<dbReference type="Proteomes" id="UP001231189">
    <property type="component" value="Unassembled WGS sequence"/>
</dbReference>
<dbReference type="PANTHER" id="PTHR33223">
    <property type="entry name" value="CCHC-TYPE DOMAIN-CONTAINING PROTEIN"/>
    <property type="match status" value="1"/>
</dbReference>
<evidence type="ECO:0000313" key="3">
    <source>
        <dbReference type="Proteomes" id="UP001231189"/>
    </source>
</evidence>
<evidence type="ECO:0000313" key="2">
    <source>
        <dbReference type="EMBL" id="KAK1604237.1"/>
    </source>
</evidence>
<reference evidence="2" key="1">
    <citation type="submission" date="2023-07" db="EMBL/GenBank/DDBJ databases">
        <title>A chromosome-level genome assembly of Lolium multiflorum.</title>
        <authorList>
            <person name="Chen Y."/>
            <person name="Copetti D."/>
            <person name="Kolliker R."/>
            <person name="Studer B."/>
        </authorList>
    </citation>
    <scope>NUCLEOTIDE SEQUENCE</scope>
    <source>
        <strain evidence="2">02402/16</strain>
        <tissue evidence="2">Leaf</tissue>
    </source>
</reference>
<protein>
    <recommendedName>
        <fullName evidence="1">Retrotransposon gag domain-containing protein</fullName>
    </recommendedName>
</protein>
<comment type="caution">
    <text evidence="2">The sequence shown here is derived from an EMBL/GenBank/DDBJ whole genome shotgun (WGS) entry which is preliminary data.</text>
</comment>
<evidence type="ECO:0000259" key="1">
    <source>
        <dbReference type="Pfam" id="PF03732"/>
    </source>
</evidence>
<dbReference type="EMBL" id="JAUUTY010000007">
    <property type="protein sequence ID" value="KAK1604237.1"/>
    <property type="molecule type" value="Genomic_DNA"/>
</dbReference>
<dbReference type="PANTHER" id="PTHR33223:SF8">
    <property type="entry name" value="OS04G0172440 PROTEIN"/>
    <property type="match status" value="1"/>
</dbReference>
<dbReference type="InterPro" id="IPR005162">
    <property type="entry name" value="Retrotrans_gag_dom"/>
</dbReference>
<accession>A0AAD8QKT3</accession>
<organism evidence="2 3">
    <name type="scientific">Lolium multiflorum</name>
    <name type="common">Italian ryegrass</name>
    <name type="synonym">Lolium perenne subsp. multiflorum</name>
    <dbReference type="NCBI Taxonomy" id="4521"/>
    <lineage>
        <taxon>Eukaryota</taxon>
        <taxon>Viridiplantae</taxon>
        <taxon>Streptophyta</taxon>
        <taxon>Embryophyta</taxon>
        <taxon>Tracheophyta</taxon>
        <taxon>Spermatophyta</taxon>
        <taxon>Magnoliopsida</taxon>
        <taxon>Liliopsida</taxon>
        <taxon>Poales</taxon>
        <taxon>Poaceae</taxon>
        <taxon>BOP clade</taxon>
        <taxon>Pooideae</taxon>
        <taxon>Poodae</taxon>
        <taxon>Poeae</taxon>
        <taxon>Poeae Chloroplast Group 2 (Poeae type)</taxon>
        <taxon>Loliodinae</taxon>
        <taxon>Loliinae</taxon>
        <taxon>Lolium</taxon>
    </lineage>
</organism>
<name>A0AAD8QKT3_LOLMU</name>
<keyword evidence="3" id="KW-1185">Reference proteome</keyword>
<feature type="domain" description="Retrotransposon gag" evidence="1">
    <location>
        <begin position="304"/>
        <end position="376"/>
    </location>
</feature>